<sequence length="73" mass="8187">MVALMSLMVQKRTAILMQKLMARIFALRSIAALVQRQVTLLLIALSKLARMLLILVIRTLILAVLLLVGKRFA</sequence>
<proteinExistence type="predicted"/>
<name>A0A1A9KIJ3_9PSED</name>
<keyword evidence="1" id="KW-0812">Transmembrane</keyword>
<organism evidence="2 3">
    <name type="scientific">Pseudomonas citronellolis</name>
    <dbReference type="NCBI Taxonomy" id="53408"/>
    <lineage>
        <taxon>Bacteria</taxon>
        <taxon>Pseudomonadati</taxon>
        <taxon>Pseudomonadota</taxon>
        <taxon>Gammaproteobacteria</taxon>
        <taxon>Pseudomonadales</taxon>
        <taxon>Pseudomonadaceae</taxon>
        <taxon>Pseudomonas</taxon>
    </lineage>
</organism>
<keyword evidence="1" id="KW-1133">Transmembrane helix</keyword>
<evidence type="ECO:0000313" key="3">
    <source>
        <dbReference type="Proteomes" id="UP000077748"/>
    </source>
</evidence>
<gene>
    <name evidence="2" type="ORF">A9C11_28235</name>
</gene>
<dbReference type="AlphaFoldDB" id="A0A1A9KIJ3"/>
<accession>A0A1A9KIJ3</accession>
<reference evidence="2 3" key="1">
    <citation type="submission" date="2016-05" db="EMBL/GenBank/DDBJ databases">
        <title>Genome Sequence of Pseudomonas citronellolis Strain SJTE-3, an Estrogens and Persistent Organic Pollutants degradation strain.</title>
        <authorList>
            <person name="Liang R."/>
        </authorList>
    </citation>
    <scope>NUCLEOTIDE SEQUENCE [LARGE SCALE GENOMIC DNA]</scope>
    <source>
        <strain evidence="2 3">SJTE-3</strain>
    </source>
</reference>
<protein>
    <submittedName>
        <fullName evidence="2">Uncharacterized protein</fullName>
    </submittedName>
</protein>
<evidence type="ECO:0000256" key="1">
    <source>
        <dbReference type="SAM" id="Phobius"/>
    </source>
</evidence>
<keyword evidence="1" id="KW-0472">Membrane</keyword>
<dbReference type="EMBL" id="CP015878">
    <property type="protein sequence ID" value="ANI17636.1"/>
    <property type="molecule type" value="Genomic_DNA"/>
</dbReference>
<dbReference type="Proteomes" id="UP000077748">
    <property type="component" value="Chromosome"/>
</dbReference>
<feature type="transmembrane region" description="Helical" evidence="1">
    <location>
        <begin position="51"/>
        <end position="69"/>
    </location>
</feature>
<evidence type="ECO:0000313" key="2">
    <source>
        <dbReference type="EMBL" id="ANI17636.1"/>
    </source>
</evidence>
<feature type="transmembrane region" description="Helical" evidence="1">
    <location>
        <begin position="20"/>
        <end position="45"/>
    </location>
</feature>